<accession>A0A2D4PW20</accession>
<feature type="compositionally biased region" description="Basic and acidic residues" evidence="1">
    <location>
        <begin position="111"/>
        <end position="124"/>
    </location>
</feature>
<reference evidence="2" key="1">
    <citation type="submission" date="2017-07" db="EMBL/GenBank/DDBJ databases">
        <authorList>
            <person name="Mikheyev A."/>
            <person name="Grau M."/>
        </authorList>
    </citation>
    <scope>NUCLEOTIDE SEQUENCE</scope>
    <source>
        <tissue evidence="2">Venom_gland</tissue>
    </source>
</reference>
<organism evidence="2">
    <name type="scientific">Micrurus surinamensis</name>
    <name type="common">Surinam coral snake</name>
    <dbReference type="NCBI Taxonomy" id="129470"/>
    <lineage>
        <taxon>Eukaryota</taxon>
        <taxon>Metazoa</taxon>
        <taxon>Chordata</taxon>
        <taxon>Craniata</taxon>
        <taxon>Vertebrata</taxon>
        <taxon>Euteleostomi</taxon>
        <taxon>Lepidosauria</taxon>
        <taxon>Squamata</taxon>
        <taxon>Bifurcata</taxon>
        <taxon>Unidentata</taxon>
        <taxon>Episquamata</taxon>
        <taxon>Toxicofera</taxon>
        <taxon>Serpentes</taxon>
        <taxon>Colubroidea</taxon>
        <taxon>Elapidae</taxon>
        <taxon>Elapinae</taxon>
        <taxon>Micrurus</taxon>
    </lineage>
</organism>
<sequence length="132" mass="14224">MEYPLFLVAGCSIGSLSSLLGSFSRLLLYLGEFPSVASCPAFRCFGSVMPLSESESEEEDEQLTGSGSVAPLAVEETGERQNPAGQSRGEGEQGRGSSEEDPGPPPLHPRAHSEEQRREQRELRGLWGRKGS</sequence>
<reference evidence="2" key="2">
    <citation type="submission" date="2017-11" db="EMBL/GenBank/DDBJ databases">
        <title>Coralsnake Venomics: Analyses of Venom Gland Transcriptomes and Proteomes of Six Brazilian Taxa.</title>
        <authorList>
            <person name="Aird S.D."/>
            <person name="Jorge da Silva N."/>
            <person name="Qiu L."/>
            <person name="Villar-Briones A."/>
            <person name="Aparecida-Saddi V."/>
            <person name="Campos-Telles M.P."/>
            <person name="Grau M."/>
            <person name="Mikheyev A.S."/>
        </authorList>
    </citation>
    <scope>NUCLEOTIDE SEQUENCE</scope>
    <source>
        <tissue evidence="2">Venom_gland</tissue>
    </source>
</reference>
<proteinExistence type="predicted"/>
<dbReference type="EMBL" id="IACN01091835">
    <property type="protein sequence ID" value="LAB61466.1"/>
    <property type="molecule type" value="Transcribed_RNA"/>
</dbReference>
<dbReference type="AlphaFoldDB" id="A0A2D4PW20"/>
<evidence type="ECO:0000256" key="1">
    <source>
        <dbReference type="SAM" id="MobiDB-lite"/>
    </source>
</evidence>
<name>A0A2D4PW20_MICSU</name>
<protein>
    <submittedName>
        <fullName evidence="2">Uncharacterized protein</fullName>
    </submittedName>
</protein>
<feature type="region of interest" description="Disordered" evidence="1">
    <location>
        <begin position="51"/>
        <end position="132"/>
    </location>
</feature>
<evidence type="ECO:0000313" key="2">
    <source>
        <dbReference type="EMBL" id="LAB61466.1"/>
    </source>
</evidence>